<comment type="caution">
    <text evidence="1">The sequence shown here is derived from an EMBL/GenBank/DDBJ whole genome shotgun (WGS) entry which is preliminary data.</text>
</comment>
<dbReference type="AlphaFoldDB" id="A0A927CD61"/>
<name>A0A927CD61_9BACL</name>
<evidence type="ECO:0008006" key="3">
    <source>
        <dbReference type="Google" id="ProtNLM"/>
    </source>
</evidence>
<accession>A0A927CD61</accession>
<dbReference type="Proteomes" id="UP000639396">
    <property type="component" value="Unassembled WGS sequence"/>
</dbReference>
<gene>
    <name evidence="1" type="ORF">IDH45_18940</name>
</gene>
<sequence>MLPPRKASERSSSYTVRIKMLCIILLAVLVVPGCYTSEKTYKETGQVWSMGYGEQELVPNDLPKEKYYIAGYNTGTTIEGVLDSPYVKALWLDDNTGRGGIAIAVIDCIGLSGTDIRKIRNRLSTFSKEAGARDIHIISTHTHAGIDTLGLWGPTGHSGRSASYMQLLEDRTVLAVETAYSNRQNGRMLYGSAETGPLQRDSRPPYVYDRSLYSLRFVSEDGGGGIRIINYAAHPEALRSKNKSLSADFPAYLAAKIQEETGDSTVFIPGALGGLIMTERLKDKQGVEYPVEENVVRTGHILAETALAVDHGRELAPKLVSLTDSFALPLENIVFAGAVAADIISHRTVSGSGALGLALPTQVSYLSIGDLPILLVPGEIFPELVTGGFAGAGLAANPAAANPRTLREIAGKDELLLFGLANDMIGYIVPPNDFLVHPSRPYLEEGVDSFGRGHYEETNSMGPDTAMAVAASAERLFERVRNGER</sequence>
<protein>
    <recommendedName>
        <fullName evidence="3">Neutral/alkaline non-lysosomal ceramidase N-terminal domain-containing protein</fullName>
    </recommendedName>
</protein>
<evidence type="ECO:0000313" key="2">
    <source>
        <dbReference type="Proteomes" id="UP000639396"/>
    </source>
</evidence>
<proteinExistence type="predicted"/>
<reference evidence="1" key="1">
    <citation type="submission" date="2020-09" db="EMBL/GenBank/DDBJ databases">
        <title>A novel bacterium of genus Paenibacillus, isolated from South China Sea.</title>
        <authorList>
            <person name="Huang H."/>
            <person name="Mo K."/>
            <person name="Hu Y."/>
        </authorList>
    </citation>
    <scope>NUCLEOTIDE SEQUENCE</scope>
    <source>
        <strain evidence="1">IB182363</strain>
    </source>
</reference>
<organism evidence="1 2">
    <name type="scientific">Paenibacillus oceani</name>
    <dbReference type="NCBI Taxonomy" id="2772510"/>
    <lineage>
        <taxon>Bacteria</taxon>
        <taxon>Bacillati</taxon>
        <taxon>Bacillota</taxon>
        <taxon>Bacilli</taxon>
        <taxon>Bacillales</taxon>
        <taxon>Paenibacillaceae</taxon>
        <taxon>Paenibacillus</taxon>
    </lineage>
</organism>
<dbReference type="EMBL" id="JACXJA010000026">
    <property type="protein sequence ID" value="MBD2864066.1"/>
    <property type="molecule type" value="Genomic_DNA"/>
</dbReference>
<keyword evidence="2" id="KW-1185">Reference proteome</keyword>
<dbReference type="RefSeq" id="WP_190929688.1">
    <property type="nucleotide sequence ID" value="NZ_JACXJA010000026.1"/>
</dbReference>
<evidence type="ECO:0000313" key="1">
    <source>
        <dbReference type="EMBL" id="MBD2864066.1"/>
    </source>
</evidence>